<dbReference type="Proteomes" id="UP000006514">
    <property type="component" value="Unassembled WGS sequence"/>
</dbReference>
<reference evidence="2" key="1">
    <citation type="journal article" date="2012" name="Science">
        <title>The Paleozoic origin of enzymatic lignin decomposition reconstructed from 31 fungal genomes.</title>
        <authorList>
            <person name="Floudas D."/>
            <person name="Binder M."/>
            <person name="Riley R."/>
            <person name="Barry K."/>
            <person name="Blanchette R.A."/>
            <person name="Henrissat B."/>
            <person name="Martinez A.T."/>
            <person name="Otillar R."/>
            <person name="Spatafora J.W."/>
            <person name="Yadav J.S."/>
            <person name="Aerts A."/>
            <person name="Benoit I."/>
            <person name="Boyd A."/>
            <person name="Carlson A."/>
            <person name="Copeland A."/>
            <person name="Coutinho P.M."/>
            <person name="de Vries R.P."/>
            <person name="Ferreira P."/>
            <person name="Findley K."/>
            <person name="Foster B."/>
            <person name="Gaskell J."/>
            <person name="Glotzer D."/>
            <person name="Gorecki P."/>
            <person name="Heitman J."/>
            <person name="Hesse C."/>
            <person name="Hori C."/>
            <person name="Igarashi K."/>
            <person name="Jurgens J.A."/>
            <person name="Kallen N."/>
            <person name="Kersten P."/>
            <person name="Kohler A."/>
            <person name="Kuees U."/>
            <person name="Kumar T.K.A."/>
            <person name="Kuo A."/>
            <person name="LaButti K."/>
            <person name="Larrondo L.F."/>
            <person name="Lindquist E."/>
            <person name="Ling A."/>
            <person name="Lombard V."/>
            <person name="Lucas S."/>
            <person name="Lundell T."/>
            <person name="Martin R."/>
            <person name="McLaughlin D.J."/>
            <person name="Morgenstern I."/>
            <person name="Morin E."/>
            <person name="Murat C."/>
            <person name="Nagy L.G."/>
            <person name="Nolan M."/>
            <person name="Ohm R.A."/>
            <person name="Patyshakuliyeva A."/>
            <person name="Rokas A."/>
            <person name="Ruiz-Duenas F.J."/>
            <person name="Sabat G."/>
            <person name="Salamov A."/>
            <person name="Samejima M."/>
            <person name="Schmutz J."/>
            <person name="Slot J.C."/>
            <person name="St John F."/>
            <person name="Stenlid J."/>
            <person name="Sun H."/>
            <person name="Sun S."/>
            <person name="Syed K."/>
            <person name="Tsang A."/>
            <person name="Wiebenga A."/>
            <person name="Young D."/>
            <person name="Pisabarro A."/>
            <person name="Eastwood D.C."/>
            <person name="Martin F."/>
            <person name="Cullen D."/>
            <person name="Grigoriev I.V."/>
            <person name="Hibbett D.S."/>
        </authorList>
    </citation>
    <scope>NUCLEOTIDE SEQUENCE [LARGE SCALE GENOMIC DNA]</scope>
    <source>
        <strain evidence="2">TFB10046</strain>
    </source>
</reference>
<proteinExistence type="predicted"/>
<dbReference type="KEGG" id="adl:AURDEDRAFT_131860"/>
<dbReference type="InParanoid" id="J0D355"/>
<dbReference type="EMBL" id="JH688444">
    <property type="protein sequence ID" value="EJD33092.1"/>
    <property type="molecule type" value="Genomic_DNA"/>
</dbReference>
<evidence type="ECO:0000313" key="1">
    <source>
        <dbReference type="EMBL" id="EJD33092.1"/>
    </source>
</evidence>
<accession>J0D355</accession>
<keyword evidence="2" id="KW-1185">Reference proteome</keyword>
<dbReference type="AlphaFoldDB" id="J0D355"/>
<name>J0D355_AURST</name>
<protein>
    <submittedName>
        <fullName evidence="1">Uncharacterized protein</fullName>
    </submittedName>
</protein>
<sequence>MVLLEVRLGQLLGNSIVLLRAEMGACASWVEALKGTALVDSLRPAGRSSTAWYFFKIGVNGAMELWRDEYADKDIELLSFVPIDALGVEDLLRFEDLARSLAHGQVDIASSAPRISSTAITRGKGVHGQEYGVGVHGAQTLVMHGYSISRMSSFAGVWRIQMGKPWPAYTYREPFMDANGTMPIHSDARAYWRPLLDVGLSGLHKHLVSTRQLRGKSARADAA</sequence>
<gene>
    <name evidence="1" type="ORF">AURDEDRAFT_131860</name>
</gene>
<evidence type="ECO:0000313" key="2">
    <source>
        <dbReference type="Proteomes" id="UP000006514"/>
    </source>
</evidence>
<organism evidence="1 2">
    <name type="scientific">Auricularia subglabra (strain TFB-10046 / SS5)</name>
    <name type="common">White-rot fungus</name>
    <name type="synonym">Auricularia delicata (strain TFB10046)</name>
    <dbReference type="NCBI Taxonomy" id="717982"/>
    <lineage>
        <taxon>Eukaryota</taxon>
        <taxon>Fungi</taxon>
        <taxon>Dikarya</taxon>
        <taxon>Basidiomycota</taxon>
        <taxon>Agaricomycotina</taxon>
        <taxon>Agaricomycetes</taxon>
        <taxon>Auriculariales</taxon>
        <taxon>Auriculariaceae</taxon>
        <taxon>Auricularia</taxon>
    </lineage>
</organism>